<proteinExistence type="predicted"/>
<comment type="caution">
    <text evidence="1">The sequence shown here is derived from an EMBL/GenBank/DDBJ whole genome shotgun (WGS) entry which is preliminary data.</text>
</comment>
<dbReference type="Proteomes" id="UP001143856">
    <property type="component" value="Unassembled WGS sequence"/>
</dbReference>
<sequence>MTSTGFYNKALTQFNEEARHQYPKPEDQTLLKEFMSERSNPRDAQNAAKELRRTANQKYGSDDNISPPQWIDNVMGNIESVIKFGNYAVGGTAGPEGLAWTAVKIVLGAIQSNYNLYALFGTGLTDVCQVMLFVTHYDRLYQPEINPGWKPNEMVQNLFDTVEKIYIAVFAFSFSIKRHLAGGMDARLCHAFKDFFGAEKTKFQNQLDTIAALRQKILEGSEAVFQEKTLQDFQQIHADIGSTIMSIRGLETQLGEIADLQKSQNESLQRSVKELISMTTERSPWGKALKTFEKYTKDLKPLERTAEPLIAALGKWFKGTCEWLFCDPVYDRWGQFTGNRSGKSVVLATVHDRLKRHYDGSDTVALYVSCETIGFNPSENTQKASRIITNTILHQLYRLAVDEHKNTELLKACNQIFENPKKSKKGSQSAAGVTKSQPEGVKKSLPDFSDAFPELAKQLKKNVIVAIDAVNLLRDSDQETLFDDLRNTFGPKSQHRALVGCRSSTRFHTKILGASESCAYIDIGGDSNRADKELVLSSALRAIPGLTEHEQKQAQEAIMRKAGHRFDYIIDIAIPFMKEPFQRPLSNRLDILPRGMGDTYTKALNKMSQNYISLLRKALLWTCLSPTPPSIEEIMDDYHGTYNQESTELKENDVDSQGNYSFPIASQLEIEQLRTASGPFLSIDSSRFVKLQDPGPIQDFFFHSEQSNKQSLDQSTVCPRCGSHAAGAKTLSEDHMLSMSKKDGHLELALISLRHLNHPKFQRRSGFIAENREKDKEALSNDQEEPKRENDIATKIDSEVANLDEIGDTKELIVKDELKNPEGDDSGLKDGYESERSEDDARPDFPQAYDDSKYGAGDQDSTDSTRTVRHESKHWQYHLRLAEALWPVEERVGNATWNTIMDELDRFVYTNRAAFDHWQKTVGYASPLGPLHIASIRGNLCWVKQLLDHNEKPDELFEDCNAVQRAAFTSDRNMEILRLLLERIGPDCDINTETEGMFSPFHVWVQCDPSIDSVRDLLELGGDPTRANKYKWNSFHSFALSGEDPEAFNLLFQHAGNEAEKCINLADVDGWTPLHILLCRRQPPLNLLKAFLDKGADVNAEDSHSGRPLQCASLWGMVECLKILLPKVKEIDDPDDDGDTALHQAALGGHTESIKFLAENRAGVNLTNHRDRTALHHAAAGCFFESVKFLLNWPGTNINTCDKSKRTPLFLACSGYSPETACLILDKLVECHLPLAEINQLSTRGRTPLSQSCARAFEEVVMKLVQYAKERDEVSGLFVNQVDAKSGLTPLHHAASRGSVACVQELLAINADVATKDKKGRTPLRIACEYWTRHNKVPGYEEVISILINKDREGAVSDNDLVAICAAHGSIQLLQQLQSLNVDLSKADRYGWTPLNLARKYRHIAVERLLKRQAAWAGLLPSRWVSDNAKVAISGNGLQISYKADTTSYSSQPFSISAEKPLPAGLDAYYFEVSVKKLEAENENPLMAIGFCTLDGASIQYPGWGATSAPSAVSWGYHSDDGSLRHGTENDADPKMNTDWKYKSGDTVGCGVDYNKEEIWFTKNGKRIEYSFSKVQGRLFPVLGLVDSVELETKFAGNFQYQHEETKEDVKEETGEILGI</sequence>
<protein>
    <submittedName>
        <fullName evidence="1">Uncharacterized protein</fullName>
    </submittedName>
</protein>
<name>A0ACC1NLL0_9PEZI</name>
<accession>A0ACC1NLL0</accession>
<keyword evidence="2" id="KW-1185">Reference proteome</keyword>
<organism evidence="1 2">
    <name type="scientific">Xylaria curta</name>
    <dbReference type="NCBI Taxonomy" id="42375"/>
    <lineage>
        <taxon>Eukaryota</taxon>
        <taxon>Fungi</taxon>
        <taxon>Dikarya</taxon>
        <taxon>Ascomycota</taxon>
        <taxon>Pezizomycotina</taxon>
        <taxon>Sordariomycetes</taxon>
        <taxon>Xylariomycetidae</taxon>
        <taxon>Xylariales</taxon>
        <taxon>Xylariaceae</taxon>
        <taxon>Xylaria</taxon>
    </lineage>
</organism>
<reference evidence="1" key="1">
    <citation type="submission" date="2022-10" db="EMBL/GenBank/DDBJ databases">
        <title>Genome Sequence of Xylaria curta.</title>
        <authorList>
            <person name="Buettner E."/>
        </authorList>
    </citation>
    <scope>NUCLEOTIDE SEQUENCE</scope>
    <source>
        <strain evidence="1">Babe10</strain>
    </source>
</reference>
<evidence type="ECO:0000313" key="1">
    <source>
        <dbReference type="EMBL" id="KAJ2980175.1"/>
    </source>
</evidence>
<dbReference type="EMBL" id="JAPDGR010001718">
    <property type="protein sequence ID" value="KAJ2980175.1"/>
    <property type="molecule type" value="Genomic_DNA"/>
</dbReference>
<evidence type="ECO:0000313" key="2">
    <source>
        <dbReference type="Proteomes" id="UP001143856"/>
    </source>
</evidence>
<gene>
    <name evidence="1" type="ORF">NUW58_g7020</name>
</gene>